<dbReference type="EMBL" id="ML977352">
    <property type="protein sequence ID" value="KAF2107648.1"/>
    <property type="molecule type" value="Genomic_DNA"/>
</dbReference>
<evidence type="ECO:0000313" key="4">
    <source>
        <dbReference type="Proteomes" id="UP000799770"/>
    </source>
</evidence>
<keyword evidence="4" id="KW-1185">Reference proteome</keyword>
<dbReference type="CDD" id="cd18186">
    <property type="entry name" value="BTB_POZ_ZBTB_KLHL-like"/>
    <property type="match status" value="1"/>
</dbReference>
<evidence type="ECO:0000313" key="3">
    <source>
        <dbReference type="EMBL" id="KAF2107648.1"/>
    </source>
</evidence>
<name>A0A6A5YN88_9PLEO</name>
<accession>A0A6A5YN88</accession>
<dbReference type="InterPro" id="IPR011333">
    <property type="entry name" value="SKP1/BTB/POZ_sf"/>
</dbReference>
<evidence type="ECO:0000256" key="1">
    <source>
        <dbReference type="SAM" id="MobiDB-lite"/>
    </source>
</evidence>
<feature type="domain" description="BTB" evidence="2">
    <location>
        <begin position="22"/>
        <end position="81"/>
    </location>
</feature>
<gene>
    <name evidence="3" type="ORF">BDV96DRAFT_653446</name>
</gene>
<protein>
    <recommendedName>
        <fullName evidence="2">BTB domain-containing protein</fullName>
    </recommendedName>
</protein>
<dbReference type="Pfam" id="PF00651">
    <property type="entry name" value="BTB"/>
    <property type="match status" value="1"/>
</dbReference>
<feature type="compositionally biased region" description="Low complexity" evidence="1">
    <location>
        <begin position="96"/>
        <end position="112"/>
    </location>
</feature>
<dbReference type="Gene3D" id="3.30.710.10">
    <property type="entry name" value="Potassium Channel Kv1.1, Chain A"/>
    <property type="match status" value="1"/>
</dbReference>
<dbReference type="SMART" id="SM00225">
    <property type="entry name" value="BTB"/>
    <property type="match status" value="1"/>
</dbReference>
<dbReference type="SUPFAM" id="SSF54695">
    <property type="entry name" value="POZ domain"/>
    <property type="match status" value="1"/>
</dbReference>
<dbReference type="Proteomes" id="UP000799770">
    <property type="component" value="Unassembled WGS sequence"/>
</dbReference>
<dbReference type="InterPro" id="IPR000210">
    <property type="entry name" value="BTB/POZ_dom"/>
</dbReference>
<evidence type="ECO:0000259" key="2">
    <source>
        <dbReference type="PROSITE" id="PS50097"/>
    </source>
</evidence>
<dbReference type="OrthoDB" id="6359816at2759"/>
<sequence length="292" mass="32703">MDSPNVELVSALASLYESSAYSDLTITVGARRYQVHKAIVCSRSEFLAGCMRNPLQESQSGVIDLSEDDPDAVEHMVNYFYHLDYLTKPSTRRTSQRSSQPVSPLSPRLSSRTQPKKFNLAMVEDPLMAMASAANAAPNLLTPPADYQENHFETDLSAKLPDTPMADQDEQDPFETVQTEQEADVEKPNLILHAKVYEIAERYGIPGLKTLARKKFGDQLQLHLTSTEFPEACQEVYESTVDSDRGLRDIVIQTFRANPDLSLRKDVEQVIRETPGLAFELFRMANGLPVFS</sequence>
<dbReference type="AlphaFoldDB" id="A0A6A5YN88"/>
<organism evidence="3 4">
    <name type="scientific">Lophiotrema nucula</name>
    <dbReference type="NCBI Taxonomy" id="690887"/>
    <lineage>
        <taxon>Eukaryota</taxon>
        <taxon>Fungi</taxon>
        <taxon>Dikarya</taxon>
        <taxon>Ascomycota</taxon>
        <taxon>Pezizomycotina</taxon>
        <taxon>Dothideomycetes</taxon>
        <taxon>Pleosporomycetidae</taxon>
        <taxon>Pleosporales</taxon>
        <taxon>Lophiotremataceae</taxon>
        <taxon>Lophiotrema</taxon>
    </lineage>
</organism>
<reference evidence="3" key="1">
    <citation type="journal article" date="2020" name="Stud. Mycol.">
        <title>101 Dothideomycetes genomes: a test case for predicting lifestyles and emergence of pathogens.</title>
        <authorList>
            <person name="Haridas S."/>
            <person name="Albert R."/>
            <person name="Binder M."/>
            <person name="Bloem J."/>
            <person name="Labutti K."/>
            <person name="Salamov A."/>
            <person name="Andreopoulos B."/>
            <person name="Baker S."/>
            <person name="Barry K."/>
            <person name="Bills G."/>
            <person name="Bluhm B."/>
            <person name="Cannon C."/>
            <person name="Castanera R."/>
            <person name="Culley D."/>
            <person name="Daum C."/>
            <person name="Ezra D."/>
            <person name="Gonzalez J."/>
            <person name="Henrissat B."/>
            <person name="Kuo A."/>
            <person name="Liang C."/>
            <person name="Lipzen A."/>
            <person name="Lutzoni F."/>
            <person name="Magnuson J."/>
            <person name="Mondo S."/>
            <person name="Nolan M."/>
            <person name="Ohm R."/>
            <person name="Pangilinan J."/>
            <person name="Park H.-J."/>
            <person name="Ramirez L."/>
            <person name="Alfaro M."/>
            <person name="Sun H."/>
            <person name="Tritt A."/>
            <person name="Yoshinaga Y."/>
            <person name="Zwiers L.-H."/>
            <person name="Turgeon B."/>
            <person name="Goodwin S."/>
            <person name="Spatafora J."/>
            <person name="Crous P."/>
            <person name="Grigoriev I."/>
        </authorList>
    </citation>
    <scope>NUCLEOTIDE SEQUENCE</scope>
    <source>
        <strain evidence="3">CBS 627.86</strain>
    </source>
</reference>
<dbReference type="PROSITE" id="PS50097">
    <property type="entry name" value="BTB"/>
    <property type="match status" value="1"/>
</dbReference>
<feature type="region of interest" description="Disordered" evidence="1">
    <location>
        <begin position="90"/>
        <end position="115"/>
    </location>
</feature>
<dbReference type="PANTHER" id="PTHR47843:SF5">
    <property type="entry name" value="BTB_POZ DOMAIN PROTEIN"/>
    <property type="match status" value="1"/>
</dbReference>
<dbReference type="PANTHER" id="PTHR47843">
    <property type="entry name" value="BTB DOMAIN-CONTAINING PROTEIN-RELATED"/>
    <property type="match status" value="1"/>
</dbReference>
<proteinExistence type="predicted"/>